<dbReference type="EMBL" id="CP093344">
    <property type="protein sequence ID" value="WOG89647.1"/>
    <property type="molecule type" value="Genomic_DNA"/>
</dbReference>
<keyword evidence="4" id="KW-0238">DNA-binding</keyword>
<feature type="region of interest" description="Disordered" evidence="7">
    <location>
        <begin position="170"/>
        <end position="189"/>
    </location>
</feature>
<dbReference type="SUPFAM" id="SSF54171">
    <property type="entry name" value="DNA-binding domain"/>
    <property type="match status" value="1"/>
</dbReference>
<dbReference type="FunFam" id="3.30.730.10:FF:000001">
    <property type="entry name" value="Ethylene-responsive transcription factor 2"/>
    <property type="match status" value="1"/>
</dbReference>
<keyword evidence="9" id="KW-1185">Reference proteome</keyword>
<dbReference type="GO" id="GO:0003700">
    <property type="term" value="F:DNA-binding transcription factor activity"/>
    <property type="evidence" value="ECO:0007669"/>
    <property type="project" value="InterPro"/>
</dbReference>
<accession>A0A162AWZ4</accession>
<keyword evidence="6" id="KW-0539">Nucleus</keyword>
<dbReference type="InterPro" id="IPR044808">
    <property type="entry name" value="ERF_plant"/>
</dbReference>
<name>A0A162AWZ4_DAUCS</name>
<evidence type="ECO:0000313" key="9">
    <source>
        <dbReference type="Proteomes" id="UP000077755"/>
    </source>
</evidence>
<dbReference type="PRINTS" id="PR00367">
    <property type="entry name" value="ETHRSPELEMNT"/>
</dbReference>
<proteinExistence type="predicted"/>
<dbReference type="SMART" id="SM00380">
    <property type="entry name" value="AP2"/>
    <property type="match status" value="1"/>
</dbReference>
<dbReference type="AlphaFoldDB" id="A0A162AWZ4"/>
<comment type="subcellular location">
    <subcellularLocation>
        <location evidence="1">Nucleus</location>
    </subcellularLocation>
</comment>
<dbReference type="GO" id="GO:0003677">
    <property type="term" value="F:DNA binding"/>
    <property type="evidence" value="ECO:0007669"/>
    <property type="project" value="UniProtKB-KW"/>
</dbReference>
<reference evidence="8" key="1">
    <citation type="journal article" date="2016" name="Nat. Genet.">
        <title>A high-quality carrot genome assembly provides new insights into carotenoid accumulation and asterid genome evolution.</title>
        <authorList>
            <person name="Iorizzo M."/>
            <person name="Ellison S."/>
            <person name="Senalik D."/>
            <person name="Zeng P."/>
            <person name="Satapoomin P."/>
            <person name="Huang J."/>
            <person name="Bowman M."/>
            <person name="Iovene M."/>
            <person name="Sanseverino W."/>
            <person name="Cavagnaro P."/>
            <person name="Yildiz M."/>
            <person name="Macko-Podgorni A."/>
            <person name="Moranska E."/>
            <person name="Grzebelus E."/>
            <person name="Grzebelus D."/>
            <person name="Ashrafi H."/>
            <person name="Zheng Z."/>
            <person name="Cheng S."/>
            <person name="Spooner D."/>
            <person name="Van Deynze A."/>
            <person name="Simon P."/>
        </authorList>
    </citation>
    <scope>NUCLEOTIDE SEQUENCE</scope>
    <source>
        <tissue evidence="8">Leaf</tissue>
    </source>
</reference>
<evidence type="ECO:0000256" key="6">
    <source>
        <dbReference type="ARBA" id="ARBA00023242"/>
    </source>
</evidence>
<keyword evidence="3" id="KW-0805">Transcription regulation</keyword>
<protein>
    <submittedName>
        <fullName evidence="8">Uncharacterized protein</fullName>
    </submittedName>
</protein>
<dbReference type="PANTHER" id="PTHR31190">
    <property type="entry name" value="DNA-BINDING DOMAIN"/>
    <property type="match status" value="1"/>
</dbReference>
<evidence type="ECO:0000256" key="1">
    <source>
        <dbReference type="ARBA" id="ARBA00004123"/>
    </source>
</evidence>
<evidence type="ECO:0000256" key="2">
    <source>
        <dbReference type="ARBA" id="ARBA00022821"/>
    </source>
</evidence>
<feature type="region of interest" description="Disordered" evidence="7">
    <location>
        <begin position="1"/>
        <end position="25"/>
    </location>
</feature>
<dbReference type="OMA" id="TTRRENQ"/>
<dbReference type="InterPro" id="IPR001471">
    <property type="entry name" value="AP2/ERF_dom"/>
</dbReference>
<dbReference type="Proteomes" id="UP000077755">
    <property type="component" value="Chromosome 2"/>
</dbReference>
<dbReference type="Pfam" id="PF00847">
    <property type="entry name" value="AP2"/>
    <property type="match status" value="1"/>
</dbReference>
<evidence type="ECO:0000256" key="5">
    <source>
        <dbReference type="ARBA" id="ARBA00023163"/>
    </source>
</evidence>
<sequence>MQTRKSYRTLSPHPAAATNNNHPLPPLSSEEEAFIMVSALTNVITGDIANTLPYMQETETCKFCNISGCLGCDFFGIDVCENDYKNNTNKGKNVNAVVMKKKKKNNYRGVRQRPWGKWAAEIRDPRKAARVWLGTFETAEGAARAYDKAAIEFRGPRAKLNFPFADYKSSSQIKQEEEGPRQKDEKREGNLRRIEMEMGEIKENECFGIIGDDEFQKWMMAMDNYDHSCDLASGIIVI</sequence>
<evidence type="ECO:0000256" key="3">
    <source>
        <dbReference type="ARBA" id="ARBA00023015"/>
    </source>
</evidence>
<keyword evidence="5" id="KW-0804">Transcription</keyword>
<dbReference type="InterPro" id="IPR016177">
    <property type="entry name" value="DNA-bd_dom_sf"/>
</dbReference>
<dbReference type="GO" id="GO:0009873">
    <property type="term" value="P:ethylene-activated signaling pathway"/>
    <property type="evidence" value="ECO:0007669"/>
    <property type="project" value="InterPro"/>
</dbReference>
<dbReference type="GO" id="GO:0006952">
    <property type="term" value="P:defense response"/>
    <property type="evidence" value="ECO:0007669"/>
    <property type="project" value="UniProtKB-KW"/>
</dbReference>
<dbReference type="GO" id="GO:0005634">
    <property type="term" value="C:nucleus"/>
    <property type="evidence" value="ECO:0007669"/>
    <property type="project" value="UniProtKB-SubCell"/>
</dbReference>
<evidence type="ECO:0000256" key="7">
    <source>
        <dbReference type="SAM" id="MobiDB-lite"/>
    </source>
</evidence>
<dbReference type="Gramene" id="KZN07023">
    <property type="protein sequence ID" value="KZN07023"/>
    <property type="gene ID" value="DCAR_007860"/>
</dbReference>
<dbReference type="InterPro" id="IPR036955">
    <property type="entry name" value="AP2/ERF_dom_sf"/>
</dbReference>
<organism evidence="8 9">
    <name type="scientific">Daucus carota subsp. sativus</name>
    <name type="common">Carrot</name>
    <dbReference type="NCBI Taxonomy" id="79200"/>
    <lineage>
        <taxon>Eukaryota</taxon>
        <taxon>Viridiplantae</taxon>
        <taxon>Streptophyta</taxon>
        <taxon>Embryophyta</taxon>
        <taxon>Tracheophyta</taxon>
        <taxon>Spermatophyta</taxon>
        <taxon>Magnoliopsida</taxon>
        <taxon>eudicotyledons</taxon>
        <taxon>Gunneridae</taxon>
        <taxon>Pentapetalae</taxon>
        <taxon>asterids</taxon>
        <taxon>campanulids</taxon>
        <taxon>Apiales</taxon>
        <taxon>Apiaceae</taxon>
        <taxon>Apioideae</taxon>
        <taxon>Scandiceae</taxon>
        <taxon>Daucinae</taxon>
        <taxon>Daucus</taxon>
        <taxon>Daucus sect. Daucus</taxon>
    </lineage>
</organism>
<reference evidence="8" key="2">
    <citation type="submission" date="2022-03" db="EMBL/GenBank/DDBJ databases">
        <title>Draft title - Genomic analysis of global carrot germplasm unveils the trajectory of domestication and the origin of high carotenoid orange carrot.</title>
        <authorList>
            <person name="Iorizzo M."/>
            <person name="Ellison S."/>
            <person name="Senalik D."/>
            <person name="Macko-Podgorni A."/>
            <person name="Grzebelus D."/>
            <person name="Bostan H."/>
            <person name="Rolling W."/>
            <person name="Curaba J."/>
            <person name="Simon P."/>
        </authorList>
    </citation>
    <scope>NUCLEOTIDE SEQUENCE</scope>
    <source>
        <tissue evidence="8">Leaf</tissue>
    </source>
</reference>
<dbReference type="PROSITE" id="PS51032">
    <property type="entry name" value="AP2_ERF"/>
    <property type="match status" value="1"/>
</dbReference>
<keyword evidence="2" id="KW-0611">Plant defense</keyword>
<dbReference type="Gene3D" id="3.30.730.10">
    <property type="entry name" value="AP2/ERF domain"/>
    <property type="match status" value="1"/>
</dbReference>
<evidence type="ECO:0000313" key="8">
    <source>
        <dbReference type="EMBL" id="WOG89647.1"/>
    </source>
</evidence>
<dbReference type="PANTHER" id="PTHR31190:SF181">
    <property type="entry name" value="OS02G0764700 PROTEIN"/>
    <property type="match status" value="1"/>
</dbReference>
<dbReference type="CDD" id="cd00018">
    <property type="entry name" value="AP2"/>
    <property type="match status" value="1"/>
</dbReference>
<feature type="compositionally biased region" description="Basic and acidic residues" evidence="7">
    <location>
        <begin position="174"/>
        <end position="189"/>
    </location>
</feature>
<evidence type="ECO:0000256" key="4">
    <source>
        <dbReference type="ARBA" id="ARBA00023125"/>
    </source>
</evidence>
<gene>
    <name evidence="8" type="ORF">DCAR_0208885</name>
</gene>